<feature type="region of interest" description="Disordered" evidence="1">
    <location>
        <begin position="153"/>
        <end position="273"/>
    </location>
</feature>
<feature type="compositionally biased region" description="Basic and acidic residues" evidence="1">
    <location>
        <begin position="92"/>
        <end position="107"/>
    </location>
</feature>
<feature type="compositionally biased region" description="Basic and acidic residues" evidence="1">
    <location>
        <begin position="74"/>
        <end position="86"/>
    </location>
</feature>
<dbReference type="InterPro" id="IPR050879">
    <property type="entry name" value="Acyltransferase_3"/>
</dbReference>
<feature type="compositionally biased region" description="Basic and acidic residues" evidence="1">
    <location>
        <begin position="16"/>
        <end position="67"/>
    </location>
</feature>
<keyword evidence="2" id="KW-0472">Membrane</keyword>
<evidence type="ECO:0000313" key="5">
    <source>
        <dbReference type="Proteomes" id="UP000515708"/>
    </source>
</evidence>
<organism evidence="4 5">
    <name type="scientific">Microbacterium esteraromaticum</name>
    <dbReference type="NCBI Taxonomy" id="57043"/>
    <lineage>
        <taxon>Bacteria</taxon>
        <taxon>Bacillati</taxon>
        <taxon>Actinomycetota</taxon>
        <taxon>Actinomycetes</taxon>
        <taxon>Micrococcales</taxon>
        <taxon>Microbacteriaceae</taxon>
        <taxon>Microbacterium</taxon>
    </lineage>
</organism>
<feature type="transmembrane region" description="Helical" evidence="2">
    <location>
        <begin position="478"/>
        <end position="498"/>
    </location>
</feature>
<evidence type="ECO:0000259" key="3">
    <source>
        <dbReference type="Pfam" id="PF01757"/>
    </source>
</evidence>
<keyword evidence="4" id="KW-0808">Transferase</keyword>
<feature type="transmembrane region" description="Helical" evidence="2">
    <location>
        <begin position="455"/>
        <end position="471"/>
    </location>
</feature>
<dbReference type="GO" id="GO:0016747">
    <property type="term" value="F:acyltransferase activity, transferring groups other than amino-acyl groups"/>
    <property type="evidence" value="ECO:0007669"/>
    <property type="project" value="InterPro"/>
</dbReference>
<dbReference type="Proteomes" id="UP000515708">
    <property type="component" value="Chromosome"/>
</dbReference>
<feature type="region of interest" description="Disordered" evidence="1">
    <location>
        <begin position="1"/>
        <end position="133"/>
    </location>
</feature>
<dbReference type="GO" id="GO:0009103">
    <property type="term" value="P:lipopolysaccharide biosynthetic process"/>
    <property type="evidence" value="ECO:0007669"/>
    <property type="project" value="TreeGrafter"/>
</dbReference>
<feature type="transmembrane region" description="Helical" evidence="2">
    <location>
        <begin position="597"/>
        <end position="615"/>
    </location>
</feature>
<evidence type="ECO:0000256" key="1">
    <source>
        <dbReference type="SAM" id="MobiDB-lite"/>
    </source>
</evidence>
<gene>
    <name evidence="4" type="ORF">FVO59_09355</name>
</gene>
<protein>
    <submittedName>
        <fullName evidence="4">Acyltransferase family protein</fullName>
    </submittedName>
</protein>
<dbReference type="EMBL" id="CP043732">
    <property type="protein sequence ID" value="QMU98684.1"/>
    <property type="molecule type" value="Genomic_DNA"/>
</dbReference>
<dbReference type="GO" id="GO:0016020">
    <property type="term" value="C:membrane"/>
    <property type="evidence" value="ECO:0007669"/>
    <property type="project" value="TreeGrafter"/>
</dbReference>
<reference evidence="4 5" key="1">
    <citation type="journal article" date="2020" name="Front. Microbiol.">
        <title>Design of Bacterial Strain-Specific qPCR Assays Using NGS Data and Publicly Available Resources and Its Application to Track Biocontrol Strains.</title>
        <authorList>
            <person name="Hernandez I."/>
            <person name="Sant C."/>
            <person name="Martinez R."/>
            <person name="Fernandez C."/>
        </authorList>
    </citation>
    <scope>NUCLEOTIDE SEQUENCE [LARGE SCALE GENOMIC DNA]</scope>
    <source>
        <strain evidence="4 5">B24</strain>
    </source>
</reference>
<dbReference type="Pfam" id="PF01757">
    <property type="entry name" value="Acyl_transf_3"/>
    <property type="match status" value="1"/>
</dbReference>
<accession>A0A7D8AGW0</accession>
<feature type="domain" description="Acyltransferase 3" evidence="3">
    <location>
        <begin position="326"/>
        <end position="634"/>
    </location>
</feature>
<keyword evidence="2" id="KW-1133">Transmembrane helix</keyword>
<feature type="transmembrane region" description="Helical" evidence="2">
    <location>
        <begin position="621"/>
        <end position="641"/>
    </location>
</feature>
<keyword evidence="4" id="KW-0012">Acyltransferase</keyword>
<feature type="transmembrane region" description="Helical" evidence="2">
    <location>
        <begin position="392"/>
        <end position="412"/>
    </location>
</feature>
<feature type="compositionally biased region" description="Basic and acidic residues" evidence="1">
    <location>
        <begin position="253"/>
        <end position="273"/>
    </location>
</feature>
<evidence type="ECO:0000313" key="4">
    <source>
        <dbReference type="EMBL" id="QMU98684.1"/>
    </source>
</evidence>
<feature type="transmembrane region" description="Helical" evidence="2">
    <location>
        <begin position="355"/>
        <end position="372"/>
    </location>
</feature>
<dbReference type="InterPro" id="IPR002656">
    <property type="entry name" value="Acyl_transf_3_dom"/>
</dbReference>
<evidence type="ECO:0000256" key="2">
    <source>
        <dbReference type="SAM" id="Phobius"/>
    </source>
</evidence>
<feature type="transmembrane region" description="Helical" evidence="2">
    <location>
        <begin position="556"/>
        <end position="576"/>
    </location>
</feature>
<proteinExistence type="predicted"/>
<sequence>MPRALAQRVEQQGDDQADHGLSRLRDGECDEEEPHRGQRDASRQACGRRPDEHDQHACGEREAREVLVHAPRPARVDRLEALGHVDHHSRRDRAEGDHGDRADHEQQRGAQQPCPADPPAQHEGAADQQPGMEPLDSVLRVGIDDDGEERGELVHPVEPQHGAHRRAEVATREQHDGGEPKGDGEVRYREVGAAEADASRDERAGHGEQREHHRVTRGEHDADDDHRQRDGGRRAVRHGALEQEVDAEQGGDGEQHPTPEIGPELREQGADRGTADRHVPLLSLAVSQYRTRPAATLLLGAMLSAIAMPDTPTVASPGPAASTYVPALDGVRAIAVAAVFLLHLAAAYFPGGAVGVDLFFVLSAFLITGLLLDEFSRTGRVRFGAFYLRRAFRLLPALLIWLVLASFTAVLAGEGEKVPWSVAGALFYFNDFQQAWTDRVATAFNQSWSLSVEEQFYFVWPPLLVFVLLRASLGAQRWFLHASVLVAVVVPFAGPNYFLPTGHLLPLVIGCWAAEQRARGCTPWVGALISRPWVGYAACAVFAFATVTDIRPLREATFIAASVATAALLLQLTIGARTAVSRMLGSRVPVWIGARSYGVYLYGLTLMGLVPLLLPGIELKIAAPIDIVLTAVVVAASYRFVESPIRRWGRARLAGRRRQDADADADAVEH</sequence>
<dbReference type="PANTHER" id="PTHR23028">
    <property type="entry name" value="ACETYLTRANSFERASE"/>
    <property type="match status" value="1"/>
</dbReference>
<dbReference type="PANTHER" id="PTHR23028:SF53">
    <property type="entry name" value="ACYL_TRANSF_3 DOMAIN-CONTAINING PROTEIN"/>
    <property type="match status" value="1"/>
</dbReference>
<keyword evidence="2" id="KW-0812">Transmembrane</keyword>
<dbReference type="AlphaFoldDB" id="A0A7D8AGW0"/>
<name>A0A7D8AGW0_9MICO</name>
<feature type="compositionally biased region" description="Basic and acidic residues" evidence="1">
    <location>
        <begin position="165"/>
        <end position="233"/>
    </location>
</feature>